<dbReference type="Proteomes" id="UP000326198">
    <property type="component" value="Unassembled WGS sequence"/>
</dbReference>
<comment type="PTM">
    <text evidence="11">Topaquinone (TPQ) is generated by copper-dependent autoxidation of a specific tyrosyl residue.</text>
</comment>
<evidence type="ECO:0000256" key="4">
    <source>
        <dbReference type="ARBA" id="ARBA00007983"/>
    </source>
</evidence>
<evidence type="ECO:0000313" key="17">
    <source>
        <dbReference type="Proteomes" id="UP000326198"/>
    </source>
</evidence>
<dbReference type="Gene3D" id="2.70.98.20">
    <property type="entry name" value="Copper amine oxidase, catalytic domain"/>
    <property type="match status" value="1"/>
</dbReference>
<dbReference type="SUPFAM" id="SSF54416">
    <property type="entry name" value="Amine oxidase N-terminal region"/>
    <property type="match status" value="2"/>
</dbReference>
<keyword evidence="9 11" id="KW-0186">Copper</keyword>
<dbReference type="AlphaFoldDB" id="A0A5N7BEH6"/>
<dbReference type="InterPro" id="IPR015800">
    <property type="entry name" value="Cu_amine_oxidase_N2"/>
</dbReference>
<dbReference type="Pfam" id="PF02728">
    <property type="entry name" value="Cu_amine_oxidN3"/>
    <property type="match status" value="1"/>
</dbReference>
<keyword evidence="7 11" id="KW-0801">TPQ</keyword>
<keyword evidence="17" id="KW-1185">Reference proteome</keyword>
<dbReference type="EMBL" id="ML736184">
    <property type="protein sequence ID" value="KAE8380176.1"/>
    <property type="molecule type" value="Genomic_DNA"/>
</dbReference>
<dbReference type="InterPro" id="IPR016182">
    <property type="entry name" value="Cu_amine_oxidase_N-reg"/>
</dbReference>
<evidence type="ECO:0000256" key="1">
    <source>
        <dbReference type="ARBA" id="ARBA00001935"/>
    </source>
</evidence>
<gene>
    <name evidence="16" type="ORF">BDV26DRAFT_290571</name>
</gene>
<dbReference type="Pfam" id="PF01179">
    <property type="entry name" value="Cu_amine_oxid"/>
    <property type="match status" value="1"/>
</dbReference>
<dbReference type="InterPro" id="IPR015802">
    <property type="entry name" value="Cu_amine_oxidase_N3"/>
</dbReference>
<dbReference type="GO" id="GO:0005507">
    <property type="term" value="F:copper ion binding"/>
    <property type="evidence" value="ECO:0007669"/>
    <property type="project" value="InterPro"/>
</dbReference>
<feature type="compositionally biased region" description="Polar residues" evidence="12">
    <location>
        <begin position="475"/>
        <end position="484"/>
    </location>
</feature>
<evidence type="ECO:0000256" key="3">
    <source>
        <dbReference type="ARBA" id="ARBA00001947"/>
    </source>
</evidence>
<feature type="region of interest" description="Disordered" evidence="12">
    <location>
        <begin position="463"/>
        <end position="484"/>
    </location>
</feature>
<accession>A0A5N7BEH6</accession>
<feature type="domain" description="Copper amine oxidase N2-terminal" evidence="14">
    <location>
        <begin position="3"/>
        <end position="85"/>
    </location>
</feature>
<name>A0A5N7BEH6_9EURO</name>
<evidence type="ECO:0000259" key="15">
    <source>
        <dbReference type="Pfam" id="PF02728"/>
    </source>
</evidence>
<comment type="subunit">
    <text evidence="5">Homodimer.</text>
</comment>
<evidence type="ECO:0000256" key="8">
    <source>
        <dbReference type="ARBA" id="ARBA00023002"/>
    </source>
</evidence>
<evidence type="ECO:0000256" key="9">
    <source>
        <dbReference type="ARBA" id="ARBA00023008"/>
    </source>
</evidence>
<feature type="domain" description="Copper amine oxidase N3-terminal" evidence="15">
    <location>
        <begin position="97"/>
        <end position="178"/>
    </location>
</feature>
<evidence type="ECO:0000256" key="2">
    <source>
        <dbReference type="ARBA" id="ARBA00001936"/>
    </source>
</evidence>
<reference evidence="16 17" key="1">
    <citation type="submission" date="2019-04" db="EMBL/GenBank/DDBJ databases">
        <title>Friends and foes A comparative genomics studyof 23 Aspergillus species from section Flavi.</title>
        <authorList>
            <consortium name="DOE Joint Genome Institute"/>
            <person name="Kjaerbolling I."/>
            <person name="Vesth T."/>
            <person name="Frisvad J.C."/>
            <person name="Nybo J.L."/>
            <person name="Theobald S."/>
            <person name="Kildgaard S."/>
            <person name="Isbrandt T."/>
            <person name="Kuo A."/>
            <person name="Sato A."/>
            <person name="Lyhne E.K."/>
            <person name="Kogle M.E."/>
            <person name="Wiebenga A."/>
            <person name="Kun R.S."/>
            <person name="Lubbers R.J."/>
            <person name="Makela M.R."/>
            <person name="Barry K."/>
            <person name="Chovatia M."/>
            <person name="Clum A."/>
            <person name="Daum C."/>
            <person name="Haridas S."/>
            <person name="He G."/>
            <person name="LaButti K."/>
            <person name="Lipzen A."/>
            <person name="Mondo S."/>
            <person name="Riley R."/>
            <person name="Salamov A."/>
            <person name="Simmons B.A."/>
            <person name="Magnuson J.K."/>
            <person name="Henrissat B."/>
            <person name="Mortensen U.H."/>
            <person name="Larsen T.O."/>
            <person name="Devries R.P."/>
            <person name="Grigoriev I.V."/>
            <person name="Machida M."/>
            <person name="Baker S.E."/>
            <person name="Andersen M.R."/>
        </authorList>
    </citation>
    <scope>NUCLEOTIDE SEQUENCE [LARGE SCALE GENOMIC DNA]</scope>
    <source>
        <strain evidence="16 17">IBT 29228</strain>
    </source>
</reference>
<comment type="cofactor">
    <cofactor evidence="2">
        <name>Mn(2+)</name>
        <dbReference type="ChEBI" id="CHEBI:29035"/>
    </cofactor>
</comment>
<evidence type="ECO:0000259" key="14">
    <source>
        <dbReference type="Pfam" id="PF02727"/>
    </source>
</evidence>
<comment type="cofactor">
    <cofactor evidence="11">
        <name>Cu cation</name>
        <dbReference type="ChEBI" id="CHEBI:23378"/>
    </cofactor>
    <text evidence="11">Contains 1 topaquinone per subunit.</text>
</comment>
<keyword evidence="6 11" id="KW-0479">Metal-binding</keyword>
<evidence type="ECO:0000313" key="16">
    <source>
        <dbReference type="EMBL" id="KAE8380176.1"/>
    </source>
</evidence>
<dbReference type="InterPro" id="IPR015798">
    <property type="entry name" value="Cu_amine_oxidase_C"/>
</dbReference>
<keyword evidence="10" id="KW-0464">Manganese</keyword>
<comment type="cofactor">
    <cofactor evidence="1">
        <name>Cu cation</name>
        <dbReference type="ChEBI" id="CHEBI:23378"/>
    </cofactor>
</comment>
<dbReference type="PANTHER" id="PTHR10638:SF86">
    <property type="entry name" value="COPPER AMINE OXIDASE 1-RELATED"/>
    <property type="match status" value="1"/>
</dbReference>
<evidence type="ECO:0000256" key="5">
    <source>
        <dbReference type="ARBA" id="ARBA00011738"/>
    </source>
</evidence>
<organism evidence="16 17">
    <name type="scientific">Aspergillus bertholletiae</name>
    <dbReference type="NCBI Taxonomy" id="1226010"/>
    <lineage>
        <taxon>Eukaryota</taxon>
        <taxon>Fungi</taxon>
        <taxon>Dikarya</taxon>
        <taxon>Ascomycota</taxon>
        <taxon>Pezizomycotina</taxon>
        <taxon>Eurotiomycetes</taxon>
        <taxon>Eurotiomycetidae</taxon>
        <taxon>Eurotiales</taxon>
        <taxon>Aspergillaceae</taxon>
        <taxon>Aspergillus</taxon>
        <taxon>Aspergillus subgen. Circumdati</taxon>
    </lineage>
</organism>
<dbReference type="GO" id="GO:0009308">
    <property type="term" value="P:amine metabolic process"/>
    <property type="evidence" value="ECO:0007669"/>
    <property type="project" value="UniProtKB-UniRule"/>
</dbReference>
<sequence length="484" mass="53942">MVIDPLTAQEIIVTAALIHDYVTLDNLKFNCIALHEPRRCEYTAFCDGTASPPDRRAFSSVLRDGTGQVSEAVVNLRSMQVESWKDLQNVLPVCENSRMEDVARTNPQVIKLCREIGIEDMSKVYFDIWATSIKDRSGLNRPLQRVLPYYRLSTCDNQYAYPLDFHIMAHCDTNEIVSVGVRHPGDKQMPISLEEYNPSPQYLEGSYCRHRSKHSGITEPSDTSFQADGNEITWVALKMHVGFNDREGVVLSDIRIDDPCEQREKMLFNRISVADITMPHRSPGSMAHSPRTKYDCVGAIHSLDAVTVTTKGEPLLIKNAICIHEEDNGPLYKHTNTRDHSVVSTRHRKLVISDIVTIANLDYAFYHIFTLDGMYKLEAKLAGTPTTSWPHQPGGLDGLGTTEPHNHPHIFCPRVDPAIDGPHKNIVQNNIIFLDGSAPGSKLVNTKKAPPLASSHCATSLKANKQISLKKPSGSLPTKTGRSI</sequence>
<protein>
    <recommendedName>
        <fullName evidence="11">Amine oxidase</fullName>
        <ecNumber evidence="11">1.4.3.-</ecNumber>
    </recommendedName>
</protein>
<evidence type="ECO:0000256" key="11">
    <source>
        <dbReference type="RuleBase" id="RU000672"/>
    </source>
</evidence>
<evidence type="ECO:0000256" key="10">
    <source>
        <dbReference type="ARBA" id="ARBA00023211"/>
    </source>
</evidence>
<dbReference type="SUPFAM" id="SSF49998">
    <property type="entry name" value="Amine oxidase catalytic domain"/>
    <property type="match status" value="1"/>
</dbReference>
<dbReference type="PANTHER" id="PTHR10638">
    <property type="entry name" value="COPPER AMINE OXIDASE"/>
    <property type="match status" value="1"/>
</dbReference>
<comment type="cofactor">
    <cofactor evidence="3">
        <name>Zn(2+)</name>
        <dbReference type="ChEBI" id="CHEBI:29105"/>
    </cofactor>
</comment>
<keyword evidence="8 11" id="KW-0560">Oxidoreductase</keyword>
<evidence type="ECO:0000256" key="6">
    <source>
        <dbReference type="ARBA" id="ARBA00022723"/>
    </source>
</evidence>
<evidence type="ECO:0000256" key="7">
    <source>
        <dbReference type="ARBA" id="ARBA00022772"/>
    </source>
</evidence>
<dbReference type="InterPro" id="IPR036460">
    <property type="entry name" value="Cu_amine_oxidase_C_sf"/>
</dbReference>
<evidence type="ECO:0000256" key="12">
    <source>
        <dbReference type="SAM" id="MobiDB-lite"/>
    </source>
</evidence>
<dbReference type="GO" id="GO:0048038">
    <property type="term" value="F:quinone binding"/>
    <property type="evidence" value="ECO:0007669"/>
    <property type="project" value="InterPro"/>
</dbReference>
<dbReference type="Pfam" id="PF02727">
    <property type="entry name" value="Cu_amine_oxidN2"/>
    <property type="match status" value="1"/>
</dbReference>
<dbReference type="Gene3D" id="3.10.450.40">
    <property type="match status" value="2"/>
</dbReference>
<dbReference type="InterPro" id="IPR000269">
    <property type="entry name" value="Cu_amine_oxidase"/>
</dbReference>
<proteinExistence type="inferred from homology"/>
<evidence type="ECO:0000259" key="13">
    <source>
        <dbReference type="Pfam" id="PF01179"/>
    </source>
</evidence>
<dbReference type="OrthoDB" id="4473792at2759"/>
<comment type="similarity">
    <text evidence="4 11">Belongs to the copper/topaquinone oxidase family.</text>
</comment>
<feature type="domain" description="Copper amine oxidase catalytic" evidence="13">
    <location>
        <begin position="217"/>
        <end position="433"/>
    </location>
</feature>
<dbReference type="EC" id="1.4.3.-" evidence="11"/>
<dbReference type="GO" id="GO:0008131">
    <property type="term" value="F:primary methylamine oxidase activity"/>
    <property type="evidence" value="ECO:0007669"/>
    <property type="project" value="InterPro"/>
</dbReference>